<dbReference type="GO" id="GO:0008270">
    <property type="term" value="F:zinc ion binding"/>
    <property type="evidence" value="ECO:0007669"/>
    <property type="project" value="UniProtKB-KW"/>
</dbReference>
<feature type="compositionally biased region" description="Basic and acidic residues" evidence="2">
    <location>
        <begin position="264"/>
        <end position="283"/>
    </location>
</feature>
<dbReference type="PANTHER" id="PTHR12998">
    <property type="entry name" value="TRNA:M(4)X MODIFICATION ENZYME TRM13 HOMOLOG"/>
    <property type="match status" value="1"/>
</dbReference>
<evidence type="ECO:0000259" key="3">
    <source>
        <dbReference type="Pfam" id="PF05206"/>
    </source>
</evidence>
<keyword evidence="1" id="KW-0808">Transferase</keyword>
<feature type="domain" description="Methyltransferase TRM13" evidence="3">
    <location>
        <begin position="88"/>
        <end position="339"/>
    </location>
</feature>
<keyword evidence="5" id="KW-1185">Reference proteome</keyword>
<keyword evidence="1" id="KW-0479">Metal-binding</keyword>
<gene>
    <name evidence="4" type="ORF">Cfor_02763</name>
</gene>
<comment type="catalytic activity">
    <reaction evidence="1">
        <text>cytidine(4) in tRNA(Gly)(GCC) + S-adenosyl-L-methionine = 2'-O-methylcytidine(4) in tRNA(Gly)(GCC) + S-adenosyl-L-homocysteine + H(+)</text>
        <dbReference type="Rhea" id="RHEA:43192"/>
        <dbReference type="Rhea" id="RHEA-COMP:10399"/>
        <dbReference type="Rhea" id="RHEA-COMP:10400"/>
        <dbReference type="ChEBI" id="CHEBI:15378"/>
        <dbReference type="ChEBI" id="CHEBI:57856"/>
        <dbReference type="ChEBI" id="CHEBI:59789"/>
        <dbReference type="ChEBI" id="CHEBI:74495"/>
        <dbReference type="ChEBI" id="CHEBI:82748"/>
        <dbReference type="EC" id="2.1.1.225"/>
    </reaction>
</comment>
<keyword evidence="1" id="KW-0819">tRNA processing</keyword>
<dbReference type="InterPro" id="IPR039044">
    <property type="entry name" value="Trm13"/>
</dbReference>
<dbReference type="Pfam" id="PF05206">
    <property type="entry name" value="TRM13"/>
    <property type="match status" value="1"/>
</dbReference>
<keyword evidence="1" id="KW-0862">Zinc</keyword>
<comment type="caution">
    <text evidence="4">The sequence shown here is derived from an EMBL/GenBank/DDBJ whole genome shotgun (WGS) entry which is preliminary data.</text>
</comment>
<keyword evidence="1" id="KW-0863">Zinc-finger</keyword>
<dbReference type="GO" id="GO:0106050">
    <property type="term" value="F:tRNA 2'-O-methyltransferase activity"/>
    <property type="evidence" value="ECO:0007669"/>
    <property type="project" value="UniProtKB-UniRule"/>
</dbReference>
<evidence type="ECO:0000256" key="2">
    <source>
        <dbReference type="SAM" id="MobiDB-lite"/>
    </source>
</evidence>
<reference evidence="5" key="1">
    <citation type="submission" date="2020-01" db="EMBL/GenBank/DDBJ databases">
        <title>Draft genome sequence of the Termite Coptotermes fromosanus.</title>
        <authorList>
            <person name="Itakura S."/>
            <person name="Yosikawa Y."/>
            <person name="Umezawa K."/>
        </authorList>
    </citation>
    <scope>NUCLEOTIDE SEQUENCE [LARGE SCALE GENOMIC DNA]</scope>
</reference>
<organism evidence="4 5">
    <name type="scientific">Coptotermes formosanus</name>
    <name type="common">Formosan subterranean termite</name>
    <dbReference type="NCBI Taxonomy" id="36987"/>
    <lineage>
        <taxon>Eukaryota</taxon>
        <taxon>Metazoa</taxon>
        <taxon>Ecdysozoa</taxon>
        <taxon>Arthropoda</taxon>
        <taxon>Hexapoda</taxon>
        <taxon>Insecta</taxon>
        <taxon>Pterygota</taxon>
        <taxon>Neoptera</taxon>
        <taxon>Polyneoptera</taxon>
        <taxon>Dictyoptera</taxon>
        <taxon>Blattodea</taxon>
        <taxon>Blattoidea</taxon>
        <taxon>Termitoidae</taxon>
        <taxon>Rhinotermitidae</taxon>
        <taxon>Coptotermes</taxon>
    </lineage>
</organism>
<comment type="catalytic activity">
    <reaction evidence="1">
        <text>cytidine(4) in tRNA(Pro) + S-adenosyl-L-methionine = 2'-O-methylcytidine(4) in tRNA(Pro) + S-adenosyl-L-homocysteine + H(+)</text>
        <dbReference type="Rhea" id="RHEA:32767"/>
        <dbReference type="Rhea" id="RHEA-COMP:10397"/>
        <dbReference type="Rhea" id="RHEA-COMP:10398"/>
        <dbReference type="ChEBI" id="CHEBI:15378"/>
        <dbReference type="ChEBI" id="CHEBI:57856"/>
        <dbReference type="ChEBI" id="CHEBI:59789"/>
        <dbReference type="ChEBI" id="CHEBI:74495"/>
        <dbReference type="ChEBI" id="CHEBI:82748"/>
        <dbReference type="EC" id="2.1.1.225"/>
    </reaction>
</comment>
<name>A0A6L2Q201_COPFO</name>
<evidence type="ECO:0000256" key="1">
    <source>
        <dbReference type="RuleBase" id="RU367103"/>
    </source>
</evidence>
<protein>
    <recommendedName>
        <fullName evidence="1">tRNA:m(4)X modification enzyme TRM13</fullName>
        <ecNumber evidence="1">2.1.1.225</ecNumber>
    </recommendedName>
</protein>
<dbReference type="FunCoup" id="A0A6L2Q201">
    <property type="interactions" value="1286"/>
</dbReference>
<dbReference type="EC" id="2.1.1.225" evidence="1"/>
<evidence type="ECO:0000313" key="5">
    <source>
        <dbReference type="Proteomes" id="UP000502823"/>
    </source>
</evidence>
<dbReference type="PANTHER" id="PTHR12998:SF0">
    <property type="entry name" value="TRNA:M(4)X MODIFICATION ENZYME TRM13 HOMOLOG"/>
    <property type="match status" value="1"/>
</dbReference>
<comment type="function">
    <text evidence="1">tRNA methylase which 2'-O-methylates cytidine(4) in tRNA(Pro) and tRNA(Gly)(GCC), and adenosine(4) in tRNA(His).</text>
</comment>
<comment type="catalytic activity">
    <reaction evidence="1">
        <text>adenosine(4) in tRNA(His) + S-adenosyl-L-methionine = 2'-O-methyladenosine(4) in tRNA(His) + S-adenosyl-L-homocysteine + H(+)</text>
        <dbReference type="Rhea" id="RHEA:43196"/>
        <dbReference type="Rhea" id="RHEA-COMP:10401"/>
        <dbReference type="Rhea" id="RHEA-COMP:10402"/>
        <dbReference type="ChEBI" id="CHEBI:15378"/>
        <dbReference type="ChEBI" id="CHEBI:57856"/>
        <dbReference type="ChEBI" id="CHEBI:59789"/>
        <dbReference type="ChEBI" id="CHEBI:74411"/>
        <dbReference type="ChEBI" id="CHEBI:74477"/>
        <dbReference type="EC" id="2.1.1.225"/>
    </reaction>
</comment>
<evidence type="ECO:0000313" key="4">
    <source>
        <dbReference type="EMBL" id="GFG37950.1"/>
    </source>
</evidence>
<feature type="region of interest" description="Disordered" evidence="2">
    <location>
        <begin position="263"/>
        <end position="283"/>
    </location>
</feature>
<sequence length="348" mass="39364">MAVCNSRPKEKPPFIIPGINRTDQDSNQNCRKLADLSADELALLLQKIEFVYNSRVPAIERQILNHAALSEELKNSSCSPNKMKHLLQNSSLLGHAEKYGLLQGDTVFIEFGAGRGRLSYYVAQIMQERDDYLLLLVDRASQRHKFDNKLKESPTLCKRIRVDIADLCLENIPDLHLYKRVVSLGKHLCGSATDFALRCLIGYDKMEDRKGDSAAGILMALCCHHRCDWNSYTGKDFMLAQGFTAEDFNVMCGITSWATCGPAHSRETSTPKEHDDTYTDGRRPLHLTLTEDDRQIIGRNSKAILNYGRQVYLENQGYKCKQFEYVTEETSPENVCILANRATQDSTS</sequence>
<proteinExistence type="inferred from homology"/>
<dbReference type="InParanoid" id="A0A6L2Q201"/>
<dbReference type="InterPro" id="IPR007871">
    <property type="entry name" value="Methyltransferase_TRM13"/>
</dbReference>
<dbReference type="Proteomes" id="UP000502823">
    <property type="component" value="Unassembled WGS sequence"/>
</dbReference>
<dbReference type="OrthoDB" id="258806at2759"/>
<dbReference type="AlphaFoldDB" id="A0A6L2Q201"/>
<keyword evidence="1" id="KW-0489">Methyltransferase</keyword>
<dbReference type="EMBL" id="BLKM01000731">
    <property type="protein sequence ID" value="GFG37950.1"/>
    <property type="molecule type" value="Genomic_DNA"/>
</dbReference>
<dbReference type="GO" id="GO:0030488">
    <property type="term" value="P:tRNA methylation"/>
    <property type="evidence" value="ECO:0007669"/>
    <property type="project" value="InterPro"/>
</dbReference>
<comment type="similarity">
    <text evidence="1">Belongs to the methyltransferase TRM13 family.</text>
</comment>
<accession>A0A6L2Q201</accession>
<keyword evidence="1" id="KW-0949">S-adenosyl-L-methionine</keyword>